<dbReference type="PANTHER" id="PTHR23159:SF31">
    <property type="entry name" value="CENTROSOME-ASSOCIATED PROTEIN CEP250 ISOFORM X1"/>
    <property type="match status" value="1"/>
</dbReference>
<feature type="compositionally biased region" description="Low complexity" evidence="2">
    <location>
        <begin position="768"/>
        <end position="791"/>
    </location>
</feature>
<feature type="region of interest" description="Disordered" evidence="2">
    <location>
        <begin position="1140"/>
        <end position="1283"/>
    </location>
</feature>
<feature type="compositionally biased region" description="Polar residues" evidence="2">
    <location>
        <begin position="879"/>
        <end position="893"/>
    </location>
</feature>
<feature type="compositionally biased region" description="Acidic residues" evidence="2">
    <location>
        <begin position="182"/>
        <end position="191"/>
    </location>
</feature>
<evidence type="ECO:0000256" key="1">
    <source>
        <dbReference type="SAM" id="Coils"/>
    </source>
</evidence>
<feature type="compositionally biased region" description="Gly residues" evidence="2">
    <location>
        <begin position="748"/>
        <end position="767"/>
    </location>
</feature>
<dbReference type="EMBL" id="CAUJNA010002924">
    <property type="protein sequence ID" value="CAJ1394698.1"/>
    <property type="molecule type" value="Genomic_DNA"/>
</dbReference>
<evidence type="ECO:0000256" key="2">
    <source>
        <dbReference type="SAM" id="MobiDB-lite"/>
    </source>
</evidence>
<evidence type="ECO:0000313" key="3">
    <source>
        <dbReference type="EMBL" id="CAJ1394698.1"/>
    </source>
</evidence>
<dbReference type="PANTHER" id="PTHR23159">
    <property type="entry name" value="CENTROSOMAL PROTEIN 2"/>
    <property type="match status" value="1"/>
</dbReference>
<sequence length="1283" mass="137820">MSEAPEAQDGEKPENAAPGSPAAGDLWKRRKAYPALGISVIDAEENEDSLAIKFRGNGATSRNSLDLRTQMLKGRTKEQAELLAIAGGLQKGVEDLLAGRIFHPQAVADDWVDAVSQPSDSTSSDEHSEGPQSPAAEKVAPEKAAPEPEAPPVALRHKLVGMPNWAEKEVHSDSQESHDEEAAIEDSDDDSTGSFLYIDPHDIDDVVQEIDDGKLQQQVNLGRAATNRIMYEWKENARVKVMEDLNNWFQERKEKAALDAVAFDDTEAASKAVAAAEFEAICGIKTSIERKEMALVSSVSGFRQNMDKRIRQHWNAKRKARDDALAQVHKEEEERRQQRLRRQQERAAKRFMDIDDQIGELKDSIDQVKADIHKQELRQFSVPQKRKSAVGGNKATAVLNIIAAQQEEAQILSGKLAVQSQMLETIEDALEKAKAFFSSAAFKNKKVRTLPADDPAGEMVNEAMIATMKTVLAQLMFEDESLAETISLAISLTNRPGGKKRARNGFLRLDDILQDKEPKHAETTLGGEIVVSSDPIERQRKLQEIEDECTKLQEEITILEGVDHISVDGHSSPGSPRSRADAEEQEETDTRTELEKRHDQAMELLLETGTATIEAIRQKKAIFTTSGTKGRQKSEGGNSEGDAQEDPSAAIEAAKKELDQQKAKAAQLAQEEKEAKNKLKQLRAVSAKSSASPAMTRIATNLSASGSAGFEVLGGVGSATASDISAESDLEAEPEAMAWLGRSSGFNATGGSGPGSPGSPGGPGSPGSPGSPSTGAGGAVAATGTAEAGATASGGEGVPDVPGGGSSASSASGAGSVPASPSALGLRARRRSSIINLEEVQDLSSGLAKQLQENEAARKELEELQKAIEELKRRPRELQTPTARSQAPTSLGTPSLPATPVSPATTGGDPPSPSKRRSLKMVQTRSEPASPASPISPGRRSTSRGSRKSLASPRRASARPATEEEEEAAEEVREQNATRLKDLIKDVQKLNEEKDVYEKELASIEEKIRKVKSMDSGGVVALLKKDVVAEKKVDSAEVKEIKGDIKKKQAQVNAMRRTWQEMQGSNNRRNALIPGAEEERQREIAKRFAHVLSFLRAARETELAEQAKRAGLVTESNAQVVGRSASKFLSAIKKVRVAEPVASRGPSPMPPVPDDKPSERATTYTSGALLVPGGSPEGAAKQGFGRLMAEAMTGQRGVIGPGESPDEDAANPRFARRASMSLKAAPEEGGRRRSFDNILMKAKLKKPKDEGALPEPQPCQESPSSKVNSAVRFAPAEEKSPEP</sequence>
<proteinExistence type="predicted"/>
<feature type="region of interest" description="Disordered" evidence="2">
    <location>
        <begin position="114"/>
        <end position="150"/>
    </location>
</feature>
<evidence type="ECO:0000313" key="4">
    <source>
        <dbReference type="Proteomes" id="UP001178507"/>
    </source>
</evidence>
<comment type="caution">
    <text evidence="3">The sequence shown here is derived from an EMBL/GenBank/DDBJ whole genome shotgun (WGS) entry which is preliminary data.</text>
</comment>
<name>A0AA36IVF2_9DINO</name>
<organism evidence="3 4">
    <name type="scientific">Effrenium voratum</name>
    <dbReference type="NCBI Taxonomy" id="2562239"/>
    <lineage>
        <taxon>Eukaryota</taxon>
        <taxon>Sar</taxon>
        <taxon>Alveolata</taxon>
        <taxon>Dinophyceae</taxon>
        <taxon>Suessiales</taxon>
        <taxon>Symbiodiniaceae</taxon>
        <taxon>Effrenium</taxon>
    </lineage>
</organism>
<keyword evidence="1" id="KW-0175">Coiled coil</keyword>
<feature type="region of interest" description="Disordered" evidence="2">
    <location>
        <begin position="868"/>
        <end position="979"/>
    </location>
</feature>
<feature type="compositionally biased region" description="Low complexity" evidence="2">
    <location>
        <begin position="926"/>
        <end position="940"/>
    </location>
</feature>
<feature type="compositionally biased region" description="Gly residues" evidence="2">
    <location>
        <begin position="792"/>
        <end position="806"/>
    </location>
</feature>
<feature type="compositionally biased region" description="Basic and acidic residues" evidence="2">
    <location>
        <begin position="578"/>
        <end position="597"/>
    </location>
</feature>
<feature type="compositionally biased region" description="Low complexity" evidence="2">
    <location>
        <begin position="948"/>
        <end position="960"/>
    </location>
</feature>
<feature type="region of interest" description="Disordered" evidence="2">
    <location>
        <begin position="1"/>
        <end position="25"/>
    </location>
</feature>
<keyword evidence="4" id="KW-1185">Reference proteome</keyword>
<dbReference type="Proteomes" id="UP001178507">
    <property type="component" value="Unassembled WGS sequence"/>
</dbReference>
<feature type="region of interest" description="Disordered" evidence="2">
    <location>
        <begin position="624"/>
        <end position="695"/>
    </location>
</feature>
<feature type="compositionally biased region" description="Basic and acidic residues" evidence="2">
    <location>
        <begin position="970"/>
        <end position="979"/>
    </location>
</feature>
<feature type="region of interest" description="Disordered" evidence="2">
    <location>
        <begin position="562"/>
        <end position="597"/>
    </location>
</feature>
<feature type="region of interest" description="Disordered" evidence="2">
    <location>
        <begin position="167"/>
        <end position="198"/>
    </location>
</feature>
<accession>A0AA36IVF2</accession>
<feature type="compositionally biased region" description="Basic and acidic residues" evidence="2">
    <location>
        <begin position="1225"/>
        <end position="1235"/>
    </location>
</feature>
<protein>
    <submittedName>
        <fullName evidence="3">Uncharacterized protein</fullName>
    </submittedName>
</protein>
<reference evidence="3" key="1">
    <citation type="submission" date="2023-08" db="EMBL/GenBank/DDBJ databases">
        <authorList>
            <person name="Chen Y."/>
            <person name="Shah S."/>
            <person name="Dougan E. K."/>
            <person name="Thang M."/>
            <person name="Chan C."/>
        </authorList>
    </citation>
    <scope>NUCLEOTIDE SEQUENCE</scope>
</reference>
<feature type="region of interest" description="Disordered" evidence="2">
    <location>
        <begin position="720"/>
        <end position="826"/>
    </location>
</feature>
<feature type="compositionally biased region" description="Basic and acidic residues" evidence="2">
    <location>
        <begin position="167"/>
        <end position="181"/>
    </location>
</feature>
<feature type="compositionally biased region" description="Low complexity" evidence="2">
    <location>
        <begin position="807"/>
        <end position="826"/>
    </location>
</feature>
<feature type="compositionally biased region" description="Basic and acidic residues" evidence="2">
    <location>
        <begin position="653"/>
        <end position="662"/>
    </location>
</feature>
<feature type="coiled-coil region" evidence="1">
    <location>
        <begin position="321"/>
        <end position="378"/>
    </location>
</feature>
<gene>
    <name evidence="3" type="ORF">EVOR1521_LOCUS19303</name>
</gene>